<comment type="caution">
    <text evidence="1">The sequence shown here is derived from an EMBL/GenBank/DDBJ whole genome shotgun (WGS) entry which is preliminary data.</text>
</comment>
<evidence type="ECO:0000313" key="1">
    <source>
        <dbReference type="EMBL" id="GME99015.1"/>
    </source>
</evidence>
<dbReference type="Proteomes" id="UP001165101">
    <property type="component" value="Unassembled WGS sequence"/>
</dbReference>
<proteinExistence type="predicted"/>
<sequence length="296" mass="32793">MLILTKLLHLKEKNKSISNFLNLNNNSNSEILIGSSSKDLIQESQQNFEDFEISPDKLNSNVLKLIDDCIWRVFNIYRLYLINGVPLEVNIDQNLRDQLKKCIIKSKKQELLKNSNSNSNSKKLTMNNSNDDITKHKISKLKSTIKPLEDDTATSIISSSSNSSNSATATLIGVTGSGIGSQSSIPVTTTSITDNRSLNLSSIRSPSSNSGASKMTPPAPIDLQLCESYNNINGNNNNNNVLTPTETIIGPNLKILYEALEILKKISSHLYFLMENDSLPNFLKISSKKLQKLSNF</sequence>
<reference evidence="1" key="1">
    <citation type="submission" date="2023-04" db="EMBL/GenBank/DDBJ databases">
        <title>Candida boidinii NBRC 1967.</title>
        <authorList>
            <person name="Ichikawa N."/>
            <person name="Sato H."/>
            <person name="Tonouchi N."/>
        </authorList>
    </citation>
    <scope>NUCLEOTIDE SEQUENCE</scope>
    <source>
        <strain evidence="1">NBRC 1967</strain>
    </source>
</reference>
<keyword evidence="2" id="KW-1185">Reference proteome</keyword>
<name>A0ACB5U0V5_CANBO</name>
<organism evidence="1 2">
    <name type="scientific">Candida boidinii</name>
    <name type="common">Yeast</name>
    <dbReference type="NCBI Taxonomy" id="5477"/>
    <lineage>
        <taxon>Eukaryota</taxon>
        <taxon>Fungi</taxon>
        <taxon>Dikarya</taxon>
        <taxon>Ascomycota</taxon>
        <taxon>Saccharomycotina</taxon>
        <taxon>Pichiomycetes</taxon>
        <taxon>Pichiales</taxon>
        <taxon>Pichiaceae</taxon>
        <taxon>Ogataea</taxon>
        <taxon>Ogataea/Candida clade</taxon>
    </lineage>
</organism>
<gene>
    <name evidence="1" type="ORF">Cboi01_000516100</name>
</gene>
<dbReference type="EMBL" id="BSXV01003794">
    <property type="protein sequence ID" value="GME99015.1"/>
    <property type="molecule type" value="Genomic_DNA"/>
</dbReference>
<accession>A0ACB5U0V5</accession>
<protein>
    <submittedName>
        <fullName evidence="1">Unnamed protein product</fullName>
    </submittedName>
</protein>
<evidence type="ECO:0000313" key="2">
    <source>
        <dbReference type="Proteomes" id="UP001165101"/>
    </source>
</evidence>